<keyword evidence="4" id="KW-1185">Reference proteome</keyword>
<protein>
    <submittedName>
        <fullName evidence="2">Uncharacterized protein</fullName>
    </submittedName>
</protein>
<evidence type="ECO:0000313" key="3">
    <source>
        <dbReference type="EMBL" id="PKZ22247.1"/>
    </source>
</evidence>
<evidence type="ECO:0000313" key="2">
    <source>
        <dbReference type="EMBL" id="AMB94157.1"/>
    </source>
</evidence>
<proteinExistence type="predicted"/>
<feature type="region of interest" description="Disordered" evidence="1">
    <location>
        <begin position="124"/>
        <end position="145"/>
    </location>
</feature>
<reference evidence="3 5" key="3">
    <citation type="submission" date="2017-12" db="EMBL/GenBank/DDBJ databases">
        <title>Phylogenetic diversity of female urinary microbiome.</title>
        <authorList>
            <person name="Thomas-White K."/>
            <person name="Wolfe A.J."/>
        </authorList>
    </citation>
    <scope>NUCLEOTIDE SEQUENCE [LARGE SCALE GENOMIC DNA]</scope>
    <source>
        <strain evidence="3 5">UMB0139</strain>
    </source>
</reference>
<dbReference type="EMBL" id="CP014160">
    <property type="protein sequence ID" value="AMB94157.1"/>
    <property type="molecule type" value="Genomic_DNA"/>
</dbReference>
<organism evidence="2 4">
    <name type="scientific">Aerococcus sanguinicola</name>
    <dbReference type="NCBI Taxonomy" id="119206"/>
    <lineage>
        <taxon>Bacteria</taxon>
        <taxon>Bacillati</taxon>
        <taxon>Bacillota</taxon>
        <taxon>Bacilli</taxon>
        <taxon>Lactobacillales</taxon>
        <taxon>Aerococcaceae</taxon>
        <taxon>Aerococcus</taxon>
    </lineage>
</organism>
<dbReference type="RefSeq" id="WP_067974175.1">
    <property type="nucleotide sequence ID" value="NZ_CAJHKN010000002.1"/>
</dbReference>
<evidence type="ECO:0000313" key="4">
    <source>
        <dbReference type="Proteomes" id="UP000069912"/>
    </source>
</evidence>
<evidence type="ECO:0000313" key="5">
    <source>
        <dbReference type="Proteomes" id="UP000234239"/>
    </source>
</evidence>
<dbReference type="EMBL" id="PKGY01000002">
    <property type="protein sequence ID" value="PKZ22247.1"/>
    <property type="molecule type" value="Genomic_DNA"/>
</dbReference>
<evidence type="ECO:0000256" key="1">
    <source>
        <dbReference type="SAM" id="MobiDB-lite"/>
    </source>
</evidence>
<dbReference type="Proteomes" id="UP000234239">
    <property type="component" value="Unassembled WGS sequence"/>
</dbReference>
<dbReference type="AlphaFoldDB" id="A0A0X8FB82"/>
<accession>A0A0X8FB82</accession>
<dbReference type="OrthoDB" id="2136545at2"/>
<sequence length="263" mass="29457">MTQNKKKSQAAKIEKVKKRALEAMRQPFKQKSAEEIQAEMRRQAHYGLKVYVSQWGDSLSQLALASGRDVVDLVHDNQLDYKDRIDTGSLIEGVLDDLNDKAAGEEVTEEDPLFDPELSLASEQASVRLSPEPARGIAPGKDEEKTSMTNNLFDAINQERQRLGLHALQEASDQGGFIRALNDQAVLYSYQDADQDLVTEIKVQVNADDATSEEEALAAGWELLKTQPLLYQQVTQALYRSHYANLQPKRDGYTLIYGLKTSE</sequence>
<gene>
    <name evidence="2" type="ORF">AWM72_05005</name>
    <name evidence="3" type="ORF">CYJ28_03820</name>
</gene>
<dbReference type="KEGG" id="asan:AWM72_05005"/>
<name>A0A0X8FB82_9LACT</name>
<dbReference type="Proteomes" id="UP000069912">
    <property type="component" value="Chromosome"/>
</dbReference>
<reference evidence="2 4" key="1">
    <citation type="journal article" date="2016" name="Genome Announc.">
        <title>Complete Genome Sequences of Aerococcus christensenii CCUG 28831T, Aerococcus sanguinicola CCUG 43001T, Aerococcus urinae CCUG 36881T, Aerococcus urinaeequi CCUG 28094T, Aerococcus urinaehominis CCUG 42038 BT, and Aerococcus viridans CCUG 4311T.</title>
        <authorList>
            <person name="Carkaci D."/>
            <person name="Dargis R."/>
            <person name="Nielsen X.C."/>
            <person name="Skovgaard O."/>
            <person name="Fuursted K."/>
            <person name="Christensen J.J."/>
        </authorList>
    </citation>
    <scope>NUCLEOTIDE SEQUENCE [LARGE SCALE GENOMIC DNA]</scope>
    <source>
        <strain evidence="2 4">CCUG43001</strain>
    </source>
</reference>
<dbReference type="GeneID" id="92903423"/>
<reference evidence="4" key="2">
    <citation type="submission" date="2016-01" db="EMBL/GenBank/DDBJ databases">
        <title>Six Aerococcus type strain genome sequencing and assembly using PacBio and Illumina Hiseq.</title>
        <authorList>
            <person name="Carkaci D."/>
            <person name="Dargis R."/>
            <person name="Nielsen X.C."/>
            <person name="Skovgaard O."/>
            <person name="Fuursted K."/>
            <person name="Christensen J.J."/>
        </authorList>
    </citation>
    <scope>NUCLEOTIDE SEQUENCE [LARGE SCALE GENOMIC DNA]</scope>
    <source>
        <strain evidence="4">CCUG43001</strain>
    </source>
</reference>